<evidence type="ECO:0000313" key="1">
    <source>
        <dbReference type="EMBL" id="XBO41930.1"/>
    </source>
</evidence>
<sequence>MAPARVPNREAVAGTVVTGHGLTSLADAVTRVAPPVQGPAVVLGRLSQPTPVAAALVHELVDVLVERGAVSVAIAFQLRACDRDRGHGTVDDLARLAGLGGRTSRGRQYDVVDLSLEGDRTIAPETSVLHGIPLSTAWAGAGTRVLLGRAVTDLIDGYAAGLDTLLRAGEEVAGAAAADVVTDLLDLVPPSFVVVDALAPAVGPDGARLPYLLDSGVLVVGTDVLRVDGVVASLLGQDRGSSRLFAAARARRDRRGDLTPADPIEGLPAAPLLGARGPHPAARGAAVRLAAEPALERVLVAAVGGPDDAAAEIDPVLTVVRGVLTPLVEGASDGPGALALAGVLGALSTAAEGLLAWRTGLDKSAVSRRVVPLGFDPEALDDLAYDGLPEFFSEFDHLVDAISSTDDSDNGSDDAMRWRLVDGATVFETTREIAADFDAFIARVDVAAGISLMADYIGGRRVTVPGGAPGTTRQAERNLYLPQPNYLAAWGGEPIDVCKVELVERSTERHRLTWRTLHSPNGSAVFDDGSLTFTRSDVGTLVRVRGRQLFTLPRSWAGVDLGAIPEVRGPLLEEAYRRFFTTTFDNLEACFEGREFRIGRPAPSPTDPLLTRSLELLLGAARSWVGDTAAGSAGLAARGGAARDRGTGDGASATTVDLHGFRHVPGVR</sequence>
<dbReference type="RefSeq" id="WP_406829330.1">
    <property type="nucleotide sequence ID" value="NZ_CP157483.1"/>
</dbReference>
<proteinExistence type="predicted"/>
<organism evidence="1">
    <name type="scientific">Pedococcus sp. KACC 23699</name>
    <dbReference type="NCBI Taxonomy" id="3149228"/>
    <lineage>
        <taxon>Bacteria</taxon>
        <taxon>Bacillati</taxon>
        <taxon>Actinomycetota</taxon>
        <taxon>Actinomycetes</taxon>
        <taxon>Micrococcales</taxon>
        <taxon>Intrasporangiaceae</taxon>
        <taxon>Pedococcus</taxon>
    </lineage>
</organism>
<dbReference type="AlphaFoldDB" id="A0AAU7JP24"/>
<name>A0AAU7JP24_9MICO</name>
<protein>
    <recommendedName>
        <fullName evidence="2">DUF362 domain-containing protein</fullName>
    </recommendedName>
</protein>
<dbReference type="EMBL" id="CP157483">
    <property type="protein sequence ID" value="XBO41930.1"/>
    <property type="molecule type" value="Genomic_DNA"/>
</dbReference>
<gene>
    <name evidence="1" type="ORF">ABEG17_10010</name>
</gene>
<reference evidence="1" key="1">
    <citation type="submission" date="2024-05" db="EMBL/GenBank/DDBJ databases">
        <authorList>
            <person name="Kim S."/>
            <person name="Heo J."/>
            <person name="Choi H."/>
            <person name="Choi Y."/>
            <person name="Kwon S.-W."/>
            <person name="Kim Y."/>
        </authorList>
    </citation>
    <scope>NUCLEOTIDE SEQUENCE</scope>
    <source>
        <strain evidence="1">KACC 23699</strain>
    </source>
</reference>
<accession>A0AAU7JP24</accession>
<evidence type="ECO:0008006" key="2">
    <source>
        <dbReference type="Google" id="ProtNLM"/>
    </source>
</evidence>